<comment type="subcellular location">
    <subcellularLocation>
        <location evidence="1">Cell membrane</location>
        <topology evidence="1">Multi-pass membrane protein</topology>
    </subcellularLocation>
</comment>
<dbReference type="KEGG" id="ksc:CD178_01911"/>
<feature type="transmembrane region" description="Helical" evidence="6">
    <location>
        <begin position="154"/>
        <end position="172"/>
    </location>
</feature>
<reference evidence="7 8" key="1">
    <citation type="submission" date="2017-08" db="EMBL/GenBank/DDBJ databases">
        <title>Complete genome sequence of Gluconacetobacter saccharivorans CV1 isolated from Fermented Vinegar.</title>
        <authorList>
            <person name="Kim S.-Y."/>
        </authorList>
    </citation>
    <scope>NUCLEOTIDE SEQUENCE [LARGE SCALE GENOMIC DNA]</scope>
    <source>
        <strain evidence="7 8">CV1</strain>
    </source>
</reference>
<keyword evidence="3 6" id="KW-0812">Transmembrane</keyword>
<dbReference type="EMBL" id="CP023036">
    <property type="protein sequence ID" value="AXY22672.1"/>
    <property type="molecule type" value="Genomic_DNA"/>
</dbReference>
<dbReference type="AlphaFoldDB" id="A0A347WCS9"/>
<feature type="transmembrane region" description="Helical" evidence="6">
    <location>
        <begin position="434"/>
        <end position="454"/>
    </location>
</feature>
<organism evidence="7 8">
    <name type="scientific">Komagataeibacter saccharivorans</name>
    <dbReference type="NCBI Taxonomy" id="265959"/>
    <lineage>
        <taxon>Bacteria</taxon>
        <taxon>Pseudomonadati</taxon>
        <taxon>Pseudomonadota</taxon>
        <taxon>Alphaproteobacteria</taxon>
        <taxon>Acetobacterales</taxon>
        <taxon>Acetobacteraceae</taxon>
        <taxon>Komagataeibacter</taxon>
    </lineage>
</organism>
<gene>
    <name evidence="7" type="ORF">CD178_01911</name>
</gene>
<keyword evidence="2" id="KW-1003">Cell membrane</keyword>
<keyword evidence="8" id="KW-1185">Reference proteome</keyword>
<dbReference type="GO" id="GO:0005886">
    <property type="term" value="C:plasma membrane"/>
    <property type="evidence" value="ECO:0007669"/>
    <property type="project" value="UniProtKB-SubCell"/>
</dbReference>
<feature type="transmembrane region" description="Helical" evidence="6">
    <location>
        <begin position="211"/>
        <end position="229"/>
    </location>
</feature>
<evidence type="ECO:0000256" key="2">
    <source>
        <dbReference type="ARBA" id="ARBA00022475"/>
    </source>
</evidence>
<feature type="transmembrane region" description="Helical" evidence="6">
    <location>
        <begin position="107"/>
        <end position="133"/>
    </location>
</feature>
<protein>
    <submittedName>
        <fullName evidence="7">Hydrogenase 4 subunit B</fullName>
    </submittedName>
</protein>
<feature type="transmembrane region" description="Helical" evidence="6">
    <location>
        <begin position="36"/>
        <end position="56"/>
    </location>
</feature>
<feature type="transmembrane region" description="Helical" evidence="6">
    <location>
        <begin position="381"/>
        <end position="398"/>
    </location>
</feature>
<keyword evidence="4 6" id="KW-1133">Transmembrane helix</keyword>
<feature type="transmembrane region" description="Helical" evidence="6">
    <location>
        <begin position="249"/>
        <end position="270"/>
    </location>
</feature>
<evidence type="ECO:0000256" key="1">
    <source>
        <dbReference type="ARBA" id="ARBA00004651"/>
    </source>
</evidence>
<feature type="transmembrane region" description="Helical" evidence="6">
    <location>
        <begin position="338"/>
        <end position="360"/>
    </location>
</feature>
<keyword evidence="5 6" id="KW-0472">Membrane</keyword>
<evidence type="ECO:0000256" key="6">
    <source>
        <dbReference type="SAM" id="Phobius"/>
    </source>
</evidence>
<feature type="transmembrane region" description="Helical" evidence="6">
    <location>
        <begin position="184"/>
        <end position="204"/>
    </location>
</feature>
<proteinExistence type="predicted"/>
<dbReference type="PANTHER" id="PTHR42682:SF4">
    <property type="entry name" value="NADH-UBIQUINONE_PLASTOQUINONE"/>
    <property type="match status" value="1"/>
</dbReference>
<evidence type="ECO:0000313" key="8">
    <source>
        <dbReference type="Proteomes" id="UP000264120"/>
    </source>
</evidence>
<accession>A0A347WCS9</accession>
<dbReference type="RefSeq" id="WP_118962969.1">
    <property type="nucleotide sequence ID" value="NZ_CP023036.1"/>
</dbReference>
<feature type="transmembrane region" description="Helical" evidence="6">
    <location>
        <begin position="541"/>
        <end position="561"/>
    </location>
</feature>
<dbReference type="InterPro" id="IPR052175">
    <property type="entry name" value="ComplexI-like_HydComp"/>
</dbReference>
<evidence type="ECO:0000256" key="3">
    <source>
        <dbReference type="ARBA" id="ARBA00022692"/>
    </source>
</evidence>
<evidence type="ECO:0000313" key="7">
    <source>
        <dbReference type="EMBL" id="AXY22672.1"/>
    </source>
</evidence>
<sequence length="563" mass="58754">MVPFIRAGWAAVCLLALLVCLGVALPGGVAPGSGFFAGTGSVALLVPLAVAGMVACGRYDLAACAGAALAITGGPVPSCIGAGWVLWVCDNSPHAPPQRVQHAPDRVALLLLAAGTAWAGRMDFLLPGLCWIATRGLLGLSFSPRVAARAIRPFHMMDMAALIAGMALWLHLPAGGMVADTRWGGVLIVAGCLLYGTASWRALCAGDGRRVLAGLLGGTGALVIVIAGLTRLAQADDLPAMTACASRTFMLVAGMMLTWAFMARVVTVMEREAGPLVLLRLGGLGVLMPRLSLLCAIGLLAESGLPPLIGFSVVWMLLRLLAAMPHGGGLAGTIPLLLALLALGVGWAVRMLALVRMVAVMLCGRPRTPRCAGASDPRGRALWPVVLAVLPVIVVSIWPEYWLGLMEGAGHPAHGSGWPVLAEVGLLSPDGAAILHPGRLCLLVAAGGGCVAVLRRLAVPRPARQVAGWQQGAPAVPPWMVFGDPLTQAGPGNPARIVLDMMTGLTRRRAYMYDYARLRRHIRQMVCEGTRRLSGPWRESAVYGPVMMVALCMGGLIFIAWHG</sequence>
<dbReference type="PANTHER" id="PTHR42682">
    <property type="entry name" value="HYDROGENASE-4 COMPONENT F"/>
    <property type="match status" value="1"/>
</dbReference>
<feature type="transmembrane region" description="Helical" evidence="6">
    <location>
        <begin position="63"/>
        <end position="87"/>
    </location>
</feature>
<dbReference type="OrthoDB" id="7283614at2"/>
<evidence type="ECO:0000256" key="4">
    <source>
        <dbReference type="ARBA" id="ARBA00022989"/>
    </source>
</evidence>
<dbReference type="Proteomes" id="UP000264120">
    <property type="component" value="Chromosome"/>
</dbReference>
<name>A0A347WCS9_9PROT</name>
<evidence type="ECO:0000256" key="5">
    <source>
        <dbReference type="ARBA" id="ARBA00023136"/>
    </source>
</evidence>